<reference evidence="2" key="2">
    <citation type="submission" date="2024-06" db="EMBL/GenBank/DDBJ databases">
        <authorList>
            <person name="Li S."/>
        </authorList>
    </citation>
    <scope>NUCLEOTIDE SEQUENCE</scope>
    <source>
        <strain evidence="2">SR10</strain>
    </source>
</reference>
<evidence type="ECO:0000313" key="3">
    <source>
        <dbReference type="Proteomes" id="UP001387215"/>
    </source>
</evidence>
<organism evidence="2">
    <name type="scientific">Lysobacter firmicutimachus</name>
    <dbReference type="NCBI Taxonomy" id="1792846"/>
    <lineage>
        <taxon>Bacteria</taxon>
        <taxon>Pseudomonadati</taxon>
        <taxon>Pseudomonadota</taxon>
        <taxon>Gammaproteobacteria</taxon>
        <taxon>Lysobacterales</taxon>
        <taxon>Lysobacteraceae</taxon>
        <taxon>Lysobacter</taxon>
    </lineage>
</organism>
<name>A0AAU8MNC1_9GAMM</name>
<protein>
    <submittedName>
        <fullName evidence="2">Uncharacterized protein</fullName>
    </submittedName>
</protein>
<dbReference type="AlphaFoldDB" id="A0AAU8MNC1"/>
<evidence type="ECO:0000313" key="2">
    <source>
        <dbReference type="EMBL" id="XCO73555.1"/>
    </source>
</evidence>
<sequence length="195" mass="21179">MASAAFADFHAPPPGSLPADLEALLRLWQRQHPPLLHLLAELGCTVIDRDYQPALLDPEGYLSRSDLADPAVRAHHAAIEGVSAYISFVIENDEGEVIGYWHGPEQRSLHEAPIVKLDAEGRFELLPGRHLIEALLGDLGRGDPAALGELARLFAGLGIVAPARGRGEPVWPDAATHPASLQQRLYEAALDPRRH</sequence>
<proteinExistence type="predicted"/>
<reference evidence="1 3" key="1">
    <citation type="submission" date="2024-02" db="EMBL/GenBank/DDBJ databases">
        <title>Lysobacter Genome Sequencing and Mining.</title>
        <authorList>
            <person name="Bierman J."/>
            <person name="Walker M.C."/>
        </authorList>
    </citation>
    <scope>NUCLEOTIDE SEQUENCE [LARGE SCALE GENOMIC DNA]</scope>
    <source>
        <strain evidence="1 3">PB6250</strain>
    </source>
</reference>
<accession>A0AAU8MNC1</accession>
<evidence type="ECO:0000313" key="1">
    <source>
        <dbReference type="EMBL" id="MEI2454597.1"/>
    </source>
</evidence>
<dbReference type="EMBL" id="CP159925">
    <property type="protein sequence ID" value="XCO73555.1"/>
    <property type="molecule type" value="Genomic_DNA"/>
</dbReference>
<dbReference type="RefSeq" id="WP_064746224.1">
    <property type="nucleotide sequence ID" value="NZ_CP159925.1"/>
</dbReference>
<dbReference type="EMBL" id="JBANDL010000002">
    <property type="protein sequence ID" value="MEI2454597.1"/>
    <property type="molecule type" value="Genomic_DNA"/>
</dbReference>
<dbReference type="Proteomes" id="UP001387215">
    <property type="component" value="Unassembled WGS sequence"/>
</dbReference>
<gene>
    <name evidence="2" type="ORF">ABU614_14255</name>
    <name evidence="1" type="ORF">V2J18_07880</name>
</gene>
<keyword evidence="3" id="KW-1185">Reference proteome</keyword>